<name>A0A4Q9Q7T5_9APHY</name>
<evidence type="ECO:0000313" key="1">
    <source>
        <dbReference type="EMBL" id="TBU63485.1"/>
    </source>
</evidence>
<gene>
    <name evidence="1" type="ORF">BD310DRAFT_582184</name>
</gene>
<evidence type="ECO:0000313" key="2">
    <source>
        <dbReference type="Proteomes" id="UP000292082"/>
    </source>
</evidence>
<accession>A0A4Q9Q7T5</accession>
<proteinExistence type="predicted"/>
<organism evidence="1 2">
    <name type="scientific">Dichomitus squalens</name>
    <dbReference type="NCBI Taxonomy" id="114155"/>
    <lineage>
        <taxon>Eukaryota</taxon>
        <taxon>Fungi</taxon>
        <taxon>Dikarya</taxon>
        <taxon>Basidiomycota</taxon>
        <taxon>Agaricomycotina</taxon>
        <taxon>Agaricomycetes</taxon>
        <taxon>Polyporales</taxon>
        <taxon>Polyporaceae</taxon>
        <taxon>Dichomitus</taxon>
    </lineage>
</organism>
<dbReference type="Proteomes" id="UP000292082">
    <property type="component" value="Unassembled WGS sequence"/>
</dbReference>
<keyword evidence="2" id="KW-1185">Reference proteome</keyword>
<reference evidence="1 2" key="1">
    <citation type="submission" date="2019-01" db="EMBL/GenBank/DDBJ databases">
        <title>Draft genome sequences of three monokaryotic isolates of the white-rot basidiomycete fungus Dichomitus squalens.</title>
        <authorList>
            <consortium name="DOE Joint Genome Institute"/>
            <person name="Lopez S.C."/>
            <person name="Andreopoulos B."/>
            <person name="Pangilinan J."/>
            <person name="Lipzen A."/>
            <person name="Riley R."/>
            <person name="Ahrendt S."/>
            <person name="Ng V."/>
            <person name="Barry K."/>
            <person name="Daum C."/>
            <person name="Grigoriev I.V."/>
            <person name="Hilden K.S."/>
            <person name="Makela M.R."/>
            <person name="de Vries R.P."/>
        </authorList>
    </citation>
    <scope>NUCLEOTIDE SEQUENCE [LARGE SCALE GENOMIC DNA]</scope>
    <source>
        <strain evidence="1 2">CBS 464.89</strain>
    </source>
</reference>
<dbReference type="EMBL" id="ML145089">
    <property type="protein sequence ID" value="TBU63485.1"/>
    <property type="molecule type" value="Genomic_DNA"/>
</dbReference>
<sequence length="103" mass="11428">MFLAICYHTGSRCLWLNHRLSLCPVVACSIHHQCGHEGPSLTNGFAAGQGPSVREARLALSWTSIPQKTRTGQPTWLTAMVRLVIVRNAMGMRRHQKHDVPGD</sequence>
<protein>
    <submittedName>
        <fullName evidence="1">Uncharacterized protein</fullName>
    </submittedName>
</protein>
<dbReference type="AlphaFoldDB" id="A0A4Q9Q7T5"/>